<evidence type="ECO:0000313" key="2">
    <source>
        <dbReference type="EMBL" id="RIH64937.1"/>
    </source>
</evidence>
<dbReference type="RefSeq" id="WP_119350402.1">
    <property type="nucleotide sequence ID" value="NZ_QWET01000008.1"/>
</dbReference>
<dbReference type="InterPro" id="IPR000600">
    <property type="entry name" value="ROK"/>
</dbReference>
<dbReference type="AlphaFoldDB" id="A0A399D019"/>
<gene>
    <name evidence="2" type="ORF">D1164_12935</name>
</gene>
<dbReference type="PANTHER" id="PTHR18964">
    <property type="entry name" value="ROK (REPRESSOR, ORF, KINASE) FAMILY"/>
    <property type="match status" value="1"/>
</dbReference>
<accession>A0A399D019</accession>
<evidence type="ECO:0000256" key="1">
    <source>
        <dbReference type="ARBA" id="ARBA00006479"/>
    </source>
</evidence>
<dbReference type="SUPFAM" id="SSF53067">
    <property type="entry name" value="Actin-like ATPase domain"/>
    <property type="match status" value="1"/>
</dbReference>
<dbReference type="OrthoDB" id="9810372at2"/>
<dbReference type="InterPro" id="IPR043129">
    <property type="entry name" value="ATPase_NBD"/>
</dbReference>
<name>A0A399D019_9BACT</name>
<dbReference type="PANTHER" id="PTHR18964:SF149">
    <property type="entry name" value="BIFUNCTIONAL UDP-N-ACETYLGLUCOSAMINE 2-EPIMERASE_N-ACETYLMANNOSAMINE KINASE"/>
    <property type="match status" value="1"/>
</dbReference>
<dbReference type="Proteomes" id="UP000266441">
    <property type="component" value="Unassembled WGS sequence"/>
</dbReference>
<reference evidence="2 3" key="1">
    <citation type="journal article" date="2015" name="Int. J. Syst. Evol. Microbiol.">
        <title>Mariniphaga sediminis sp. nov., isolated from coastal sediment.</title>
        <authorList>
            <person name="Wang F.Q."/>
            <person name="Shen Q.Y."/>
            <person name="Chen G.J."/>
            <person name="Du Z.J."/>
        </authorList>
    </citation>
    <scope>NUCLEOTIDE SEQUENCE [LARGE SCALE GENOMIC DNA]</scope>
    <source>
        <strain evidence="2 3">SY21</strain>
    </source>
</reference>
<proteinExistence type="inferred from homology"/>
<evidence type="ECO:0000313" key="3">
    <source>
        <dbReference type="Proteomes" id="UP000266441"/>
    </source>
</evidence>
<comment type="similarity">
    <text evidence="1">Belongs to the ROK (NagC/XylR) family.</text>
</comment>
<sequence length="335" mass="35762">MKLISKTKNNTNQVEVGLGIDLGGTKVSGALFSADGIIAGNVRKNYLGTCSGDQVADLIAEMITHFSQWAKKKKIKIRNVGVSVPGIYDSMTGNVWAPNIPGWKSYPLTSFLSRQPEIKDMKIRIESDRACYILGGAWKGAAQGCKDAIFMAVGTGIGVGIIANGRVLRGANGIAGAIGWMALSDPYLDEYNVYGCFEAHASGAGLAFQARKKLSESGIVLKGAETVTVDKISAKDLFNAYELNDPVALEVINDAIRYWGKATANLVSLFNPEKIIFGGGVFGPATQLIPQIYAEAKKWGQPIGMKKVEFVPSEFGHDAGLFGAGFLSLNPNYNG</sequence>
<organism evidence="2 3">
    <name type="scientific">Mariniphaga sediminis</name>
    <dbReference type="NCBI Taxonomy" id="1628158"/>
    <lineage>
        <taxon>Bacteria</taxon>
        <taxon>Pseudomonadati</taxon>
        <taxon>Bacteroidota</taxon>
        <taxon>Bacteroidia</taxon>
        <taxon>Marinilabiliales</taxon>
        <taxon>Prolixibacteraceae</taxon>
        <taxon>Mariniphaga</taxon>
    </lineage>
</organism>
<keyword evidence="3" id="KW-1185">Reference proteome</keyword>
<comment type="caution">
    <text evidence="2">The sequence shown here is derived from an EMBL/GenBank/DDBJ whole genome shotgun (WGS) entry which is preliminary data.</text>
</comment>
<dbReference type="EMBL" id="QWET01000008">
    <property type="protein sequence ID" value="RIH64937.1"/>
    <property type="molecule type" value="Genomic_DNA"/>
</dbReference>
<dbReference type="Pfam" id="PF00480">
    <property type="entry name" value="ROK"/>
    <property type="match status" value="1"/>
</dbReference>
<protein>
    <submittedName>
        <fullName evidence="2">ROK family protein</fullName>
    </submittedName>
</protein>
<dbReference type="Gene3D" id="3.30.420.40">
    <property type="match status" value="2"/>
</dbReference>